<keyword evidence="11" id="KW-1185">Reference proteome</keyword>
<evidence type="ECO:0000256" key="6">
    <source>
        <dbReference type="ARBA" id="ARBA00023211"/>
    </source>
</evidence>
<comment type="cofactor">
    <cofactor evidence="2">
        <name>Mg(2+)</name>
        <dbReference type="ChEBI" id="CHEBI:18420"/>
    </cofactor>
</comment>
<dbReference type="InterPro" id="IPR011761">
    <property type="entry name" value="ATP-grasp"/>
</dbReference>
<dbReference type="SUPFAM" id="SSF52440">
    <property type="entry name" value="PreATP-grasp domain"/>
    <property type="match status" value="1"/>
</dbReference>
<dbReference type="Gene3D" id="3.40.50.20">
    <property type="match status" value="1"/>
</dbReference>
<evidence type="ECO:0000313" key="11">
    <source>
        <dbReference type="Proteomes" id="UP000189941"/>
    </source>
</evidence>
<dbReference type="PROSITE" id="PS50975">
    <property type="entry name" value="ATP_GRASP"/>
    <property type="match status" value="1"/>
</dbReference>
<dbReference type="AlphaFoldDB" id="A0A1T4P589"/>
<keyword evidence="6" id="KW-0464">Manganese</keyword>
<accession>A0A1T4P589</accession>
<organism evidence="10 11">
    <name type="scientific">Globicatella sulfidifaciens DSM 15739</name>
    <dbReference type="NCBI Taxonomy" id="1121925"/>
    <lineage>
        <taxon>Bacteria</taxon>
        <taxon>Bacillati</taxon>
        <taxon>Bacillota</taxon>
        <taxon>Bacilli</taxon>
        <taxon>Lactobacillales</taxon>
        <taxon>Aerococcaceae</taxon>
        <taxon>Globicatella</taxon>
    </lineage>
</organism>
<evidence type="ECO:0000256" key="2">
    <source>
        <dbReference type="ARBA" id="ARBA00001946"/>
    </source>
</evidence>
<dbReference type="GO" id="GO:0005524">
    <property type="term" value="F:ATP binding"/>
    <property type="evidence" value="ECO:0007669"/>
    <property type="project" value="UniProtKB-UniRule"/>
</dbReference>
<dbReference type="PANTHER" id="PTHR11609:SF5">
    <property type="entry name" value="PHOSPHORIBOSYLAMINOIMIDAZOLE CARBOXYLASE"/>
    <property type="match status" value="1"/>
</dbReference>
<dbReference type="RefSeq" id="WP_078756606.1">
    <property type="nucleotide sequence ID" value="NZ_FUWO01000029.1"/>
</dbReference>
<keyword evidence="3 8" id="KW-0547">Nucleotide-binding</keyword>
<comment type="cofactor">
    <cofactor evidence="1">
        <name>Mn(2+)</name>
        <dbReference type="ChEBI" id="CHEBI:29035"/>
    </cofactor>
</comment>
<evidence type="ECO:0000259" key="9">
    <source>
        <dbReference type="PROSITE" id="PS50975"/>
    </source>
</evidence>
<dbReference type="SUPFAM" id="SSF56059">
    <property type="entry name" value="Glutathione synthetase ATP-binding domain-like"/>
    <property type="match status" value="1"/>
</dbReference>
<evidence type="ECO:0000256" key="5">
    <source>
        <dbReference type="ARBA" id="ARBA00022840"/>
    </source>
</evidence>
<dbReference type="STRING" id="1121925.SAMN02746011_01947"/>
<dbReference type="InterPro" id="IPR013815">
    <property type="entry name" value="ATP_grasp_subdomain_1"/>
</dbReference>
<evidence type="ECO:0000256" key="4">
    <source>
        <dbReference type="ARBA" id="ARBA00022755"/>
    </source>
</evidence>
<sequence>MPRKHYPGETVGIIGSSLSAAILAQEAGRLGYRVGSLVLTPDNPVKQFASWQTIAETYDELALRHFAGRVDTIITDTGILSSQDYQILKEITDVAMSEDLISITTDRLLEKAYLDSLQLLVAPFSLVTSIADIKEAVEYIGFPCILKSTNRHLPNSEKSVIIYSEQDYPQAETKIEESTCILEAWIPSEKKASLTIVRNERGEMLVYPIFEIIEAGIDGGTQVRYPVSLHSAIEAEINRIGHVIADALGLIGSITMELLITTAGVVYVNDARIGLSDAALFTIGSMSVNHYEATVRAVLGLPLPEIRLRSKAAISLQVPYLNLDSVLTQYMMRTDWGFALFNPLGHEAHDIVGQVIITGDSISNCERQIEITDLLKK</sequence>
<proteinExistence type="predicted"/>
<dbReference type="GO" id="GO:0005829">
    <property type="term" value="C:cytosol"/>
    <property type="evidence" value="ECO:0007669"/>
    <property type="project" value="TreeGrafter"/>
</dbReference>
<dbReference type="InterPro" id="IPR016185">
    <property type="entry name" value="PreATP-grasp_dom_sf"/>
</dbReference>
<dbReference type="Gene3D" id="3.30.470.20">
    <property type="entry name" value="ATP-grasp fold, B domain"/>
    <property type="match status" value="1"/>
</dbReference>
<keyword evidence="4" id="KW-0658">Purine biosynthesis</keyword>
<dbReference type="EMBL" id="FUWO01000029">
    <property type="protein sequence ID" value="SJZ86497.1"/>
    <property type="molecule type" value="Genomic_DNA"/>
</dbReference>
<dbReference type="Proteomes" id="UP000189941">
    <property type="component" value="Unassembled WGS sequence"/>
</dbReference>
<evidence type="ECO:0000256" key="3">
    <source>
        <dbReference type="ARBA" id="ARBA00022741"/>
    </source>
</evidence>
<dbReference type="PANTHER" id="PTHR11609">
    <property type="entry name" value="PURINE BIOSYNTHESIS PROTEIN 6/7, PUR6/7"/>
    <property type="match status" value="1"/>
</dbReference>
<comment type="pathway">
    <text evidence="7">Purine metabolism.</text>
</comment>
<dbReference type="GO" id="GO:0046872">
    <property type="term" value="F:metal ion binding"/>
    <property type="evidence" value="ECO:0007669"/>
    <property type="project" value="InterPro"/>
</dbReference>
<evidence type="ECO:0000256" key="8">
    <source>
        <dbReference type="PROSITE-ProRule" id="PRU00409"/>
    </source>
</evidence>
<dbReference type="OrthoDB" id="9804625at2"/>
<reference evidence="11" key="1">
    <citation type="submission" date="2017-02" db="EMBL/GenBank/DDBJ databases">
        <authorList>
            <person name="Varghese N."/>
            <person name="Submissions S."/>
        </authorList>
    </citation>
    <scope>NUCLEOTIDE SEQUENCE [LARGE SCALE GENOMIC DNA]</scope>
    <source>
        <strain evidence="11">DSM 15739</strain>
    </source>
</reference>
<dbReference type="Pfam" id="PF22660">
    <property type="entry name" value="RS_preATP-grasp-like"/>
    <property type="match status" value="1"/>
</dbReference>
<gene>
    <name evidence="10" type="ORF">SAMN02746011_01947</name>
</gene>
<dbReference type="GO" id="GO:0006164">
    <property type="term" value="P:purine nucleotide biosynthetic process"/>
    <property type="evidence" value="ECO:0007669"/>
    <property type="project" value="UniProtKB-KW"/>
</dbReference>
<keyword evidence="5 8" id="KW-0067">ATP-binding</keyword>
<evidence type="ECO:0000256" key="1">
    <source>
        <dbReference type="ARBA" id="ARBA00001936"/>
    </source>
</evidence>
<evidence type="ECO:0000313" key="10">
    <source>
        <dbReference type="EMBL" id="SJZ86497.1"/>
    </source>
</evidence>
<name>A0A1T4P589_9LACT</name>
<protein>
    <submittedName>
        <fullName evidence="10">5-(Carboxyamino)imidazole ribonucleotide synthase</fullName>
    </submittedName>
</protein>
<feature type="domain" description="ATP-grasp" evidence="9">
    <location>
        <begin position="111"/>
        <end position="299"/>
    </location>
</feature>
<evidence type="ECO:0000256" key="7">
    <source>
        <dbReference type="ARBA" id="ARBA00025704"/>
    </source>
</evidence>
<dbReference type="Gene3D" id="3.30.1490.20">
    <property type="entry name" value="ATP-grasp fold, A domain"/>
    <property type="match status" value="1"/>
</dbReference>
<dbReference type="Pfam" id="PF02222">
    <property type="entry name" value="ATP-grasp"/>
    <property type="match status" value="1"/>
</dbReference>
<dbReference type="InterPro" id="IPR054350">
    <property type="entry name" value="PurT/PurK_preATP-grasp"/>
</dbReference>
<dbReference type="InterPro" id="IPR003135">
    <property type="entry name" value="ATP-grasp_carboxylate-amine"/>
</dbReference>